<dbReference type="Proteomes" id="UP001060215">
    <property type="component" value="Chromosome 13"/>
</dbReference>
<protein>
    <submittedName>
        <fullName evidence="1">Uncharacterized protein</fullName>
    </submittedName>
</protein>
<keyword evidence="2" id="KW-1185">Reference proteome</keyword>
<organism evidence="1 2">
    <name type="scientific">Camellia lanceoleosa</name>
    <dbReference type="NCBI Taxonomy" id="1840588"/>
    <lineage>
        <taxon>Eukaryota</taxon>
        <taxon>Viridiplantae</taxon>
        <taxon>Streptophyta</taxon>
        <taxon>Embryophyta</taxon>
        <taxon>Tracheophyta</taxon>
        <taxon>Spermatophyta</taxon>
        <taxon>Magnoliopsida</taxon>
        <taxon>eudicotyledons</taxon>
        <taxon>Gunneridae</taxon>
        <taxon>Pentapetalae</taxon>
        <taxon>asterids</taxon>
        <taxon>Ericales</taxon>
        <taxon>Theaceae</taxon>
        <taxon>Camellia</taxon>
    </lineage>
</organism>
<evidence type="ECO:0000313" key="1">
    <source>
        <dbReference type="EMBL" id="KAI7991719.1"/>
    </source>
</evidence>
<proteinExistence type="predicted"/>
<name>A0ACC0FSR5_9ERIC</name>
<accession>A0ACC0FSR5</accession>
<gene>
    <name evidence="1" type="ORF">LOK49_LG12G02983</name>
</gene>
<reference evidence="1 2" key="1">
    <citation type="journal article" date="2022" name="Plant J.">
        <title>Chromosome-level genome of Camellia lanceoleosa provides a valuable resource for understanding genome evolution and self-incompatibility.</title>
        <authorList>
            <person name="Gong W."/>
            <person name="Xiao S."/>
            <person name="Wang L."/>
            <person name="Liao Z."/>
            <person name="Chang Y."/>
            <person name="Mo W."/>
            <person name="Hu G."/>
            <person name="Li W."/>
            <person name="Zhao G."/>
            <person name="Zhu H."/>
            <person name="Hu X."/>
            <person name="Ji K."/>
            <person name="Xiang X."/>
            <person name="Song Q."/>
            <person name="Yuan D."/>
            <person name="Jin S."/>
            <person name="Zhang L."/>
        </authorList>
    </citation>
    <scope>NUCLEOTIDE SEQUENCE [LARGE SCALE GENOMIC DNA]</scope>
    <source>
        <strain evidence="1">SQ_2022a</strain>
    </source>
</reference>
<comment type="caution">
    <text evidence="1">The sequence shown here is derived from an EMBL/GenBank/DDBJ whole genome shotgun (WGS) entry which is preliminary data.</text>
</comment>
<dbReference type="EMBL" id="CM045770">
    <property type="protein sequence ID" value="KAI7991719.1"/>
    <property type="molecule type" value="Genomic_DNA"/>
</dbReference>
<sequence length="76" mass="8828">MILLTLYGSDVFLHRDKNLMPKNPAAWSAWNFLGTMDNKVCVTYWLNVLQVRGQITSCRHFRVHCRCQNRASDNGD</sequence>
<evidence type="ECO:0000313" key="2">
    <source>
        <dbReference type="Proteomes" id="UP001060215"/>
    </source>
</evidence>